<dbReference type="Proteomes" id="UP000441336">
    <property type="component" value="Unassembled WGS sequence"/>
</dbReference>
<dbReference type="SUPFAM" id="SSF54427">
    <property type="entry name" value="NTF2-like"/>
    <property type="match status" value="1"/>
</dbReference>
<sequence>MSTSLAETQLRSLLDELAAAIRAKDVAQTLAPYAAQTVMFVLDPPLQHKTESDSSGEEGVAEWYDSWQGPIGYESRELALSVGAEVAFAHQLLRFFGTRQGGEAADYWVRETLGFRYLDGRWQITHQHQSVPFYMDGSGRAALDLKP</sequence>
<dbReference type="Pfam" id="PF13474">
    <property type="entry name" value="SnoaL_3"/>
    <property type="match status" value="1"/>
</dbReference>
<comment type="caution">
    <text evidence="2">The sequence shown here is derived from an EMBL/GenBank/DDBJ whole genome shotgun (WGS) entry which is preliminary data.</text>
</comment>
<evidence type="ECO:0000313" key="3">
    <source>
        <dbReference type="Proteomes" id="UP000441336"/>
    </source>
</evidence>
<evidence type="ECO:0000313" key="2">
    <source>
        <dbReference type="EMBL" id="MVN75729.1"/>
    </source>
</evidence>
<dbReference type="EMBL" id="WQKZ01000001">
    <property type="protein sequence ID" value="MVN75729.1"/>
    <property type="molecule type" value="Genomic_DNA"/>
</dbReference>
<dbReference type="InterPro" id="IPR032710">
    <property type="entry name" value="NTF2-like_dom_sf"/>
</dbReference>
<dbReference type="Gene3D" id="3.10.450.50">
    <property type="match status" value="1"/>
</dbReference>
<organism evidence="2 3">
    <name type="scientific">Hymenobacter ginkgonis</name>
    <dbReference type="NCBI Taxonomy" id="2682976"/>
    <lineage>
        <taxon>Bacteria</taxon>
        <taxon>Pseudomonadati</taxon>
        <taxon>Bacteroidota</taxon>
        <taxon>Cytophagia</taxon>
        <taxon>Cytophagales</taxon>
        <taxon>Hymenobacteraceae</taxon>
        <taxon>Hymenobacter</taxon>
    </lineage>
</organism>
<dbReference type="InterPro" id="IPR037401">
    <property type="entry name" value="SnoaL-like"/>
</dbReference>
<dbReference type="RefSeq" id="WP_157562447.1">
    <property type="nucleotide sequence ID" value="NZ_WQKZ01000001.1"/>
</dbReference>
<feature type="domain" description="SnoaL-like" evidence="1">
    <location>
        <begin position="11"/>
        <end position="133"/>
    </location>
</feature>
<reference evidence="2 3" key="1">
    <citation type="submission" date="2019-12" db="EMBL/GenBank/DDBJ databases">
        <title>Hymenobacter sp. HMF4947 Genome sequencing and assembly.</title>
        <authorList>
            <person name="Kang H."/>
            <person name="Cha I."/>
            <person name="Kim H."/>
            <person name="Joh K."/>
        </authorList>
    </citation>
    <scope>NUCLEOTIDE SEQUENCE [LARGE SCALE GENOMIC DNA]</scope>
    <source>
        <strain evidence="2 3">HMF4947</strain>
    </source>
</reference>
<protein>
    <submittedName>
        <fullName evidence="2">DUF4440 domain-containing protein</fullName>
    </submittedName>
</protein>
<proteinExistence type="predicted"/>
<dbReference type="AlphaFoldDB" id="A0A7K1TBG9"/>
<keyword evidence="3" id="KW-1185">Reference proteome</keyword>
<gene>
    <name evidence="2" type="ORF">GO988_05260</name>
</gene>
<accession>A0A7K1TBG9</accession>
<name>A0A7K1TBG9_9BACT</name>
<evidence type="ECO:0000259" key="1">
    <source>
        <dbReference type="Pfam" id="PF13474"/>
    </source>
</evidence>